<proteinExistence type="predicted"/>
<keyword evidence="10" id="KW-1185">Reference proteome</keyword>
<organism evidence="7 9">
    <name type="scientific">Salinicoccus roseus</name>
    <dbReference type="NCBI Taxonomy" id="45670"/>
    <lineage>
        <taxon>Bacteria</taxon>
        <taxon>Bacillati</taxon>
        <taxon>Bacillota</taxon>
        <taxon>Bacilli</taxon>
        <taxon>Bacillales</taxon>
        <taxon>Staphylococcaceae</taxon>
        <taxon>Salinicoccus</taxon>
    </lineage>
</organism>
<dbReference type="Proteomes" id="UP000527860">
    <property type="component" value="Unassembled WGS sequence"/>
</dbReference>
<evidence type="ECO:0000313" key="7">
    <source>
        <dbReference type="EMBL" id="KIH70233.1"/>
    </source>
</evidence>
<dbReference type="Pfam" id="PF02317">
    <property type="entry name" value="Octopine_DH"/>
    <property type="match status" value="1"/>
</dbReference>
<dbReference type="InterPro" id="IPR036291">
    <property type="entry name" value="NAD(P)-bd_dom_sf"/>
</dbReference>
<evidence type="ECO:0000256" key="1">
    <source>
        <dbReference type="ARBA" id="ARBA00013011"/>
    </source>
</evidence>
<reference evidence="7 9" key="1">
    <citation type="submission" date="2015-01" db="EMBL/GenBank/DDBJ databases">
        <title>Genome sequences of high lactate-tolerant strain Salinicoccus roseus W12 with industrial interest.</title>
        <authorList>
            <person name="Wang H."/>
            <person name="Yu B."/>
        </authorList>
    </citation>
    <scope>NUCLEOTIDE SEQUENCE [LARGE SCALE GENOMIC DNA]</scope>
    <source>
        <strain evidence="7 9">W12</strain>
    </source>
</reference>
<dbReference type="RefSeq" id="WP_040106437.1">
    <property type="nucleotide sequence ID" value="NZ_JABEVU030000001.1"/>
</dbReference>
<dbReference type="PANTHER" id="PTHR38015">
    <property type="entry name" value="BLR6086 PROTEIN"/>
    <property type="match status" value="1"/>
</dbReference>
<dbReference type="STRING" id="45670.SN16_09780"/>
<dbReference type="InterPro" id="IPR011128">
    <property type="entry name" value="G3P_DH_NAD-dep_N"/>
</dbReference>
<dbReference type="InterPro" id="IPR051729">
    <property type="entry name" value="Opine/Lysopine_DH"/>
</dbReference>
<dbReference type="SUPFAM" id="SSF48179">
    <property type="entry name" value="6-phosphogluconate dehydrogenase C-terminal domain-like"/>
    <property type="match status" value="1"/>
</dbReference>
<dbReference type="AlphaFoldDB" id="A0A0C2DJS4"/>
<evidence type="ECO:0000256" key="2">
    <source>
        <dbReference type="ARBA" id="ARBA00018193"/>
    </source>
</evidence>
<evidence type="ECO:0000313" key="8">
    <source>
        <dbReference type="EMBL" id="MDB0581093.1"/>
    </source>
</evidence>
<dbReference type="EMBL" id="JABEVU030000001">
    <property type="protein sequence ID" value="MDB0581093.1"/>
    <property type="molecule type" value="Genomic_DNA"/>
</dbReference>
<accession>A0A0C2DJS4</accession>
<protein>
    <recommendedName>
        <fullName evidence="2">6-phosphogluconate dehydrogenase, decarboxylating</fullName>
        <ecNumber evidence="1">1.1.1.44</ecNumber>
    </recommendedName>
</protein>
<dbReference type="GeneID" id="77845846"/>
<evidence type="ECO:0000259" key="6">
    <source>
        <dbReference type="Pfam" id="PF02317"/>
    </source>
</evidence>
<keyword evidence="3" id="KW-0560">Oxidoreductase</keyword>
<evidence type="ECO:0000259" key="5">
    <source>
        <dbReference type="Pfam" id="PF01210"/>
    </source>
</evidence>
<dbReference type="EC" id="1.1.1.44" evidence="1"/>
<evidence type="ECO:0000256" key="4">
    <source>
        <dbReference type="ARBA" id="ARBA00048640"/>
    </source>
</evidence>
<evidence type="ECO:0000313" key="10">
    <source>
        <dbReference type="Proteomes" id="UP000527860"/>
    </source>
</evidence>
<dbReference type="GO" id="GO:0004616">
    <property type="term" value="F:phosphogluconate dehydrogenase (decarboxylating) activity"/>
    <property type="evidence" value="ECO:0007669"/>
    <property type="project" value="UniProtKB-EC"/>
</dbReference>
<dbReference type="Proteomes" id="UP000031546">
    <property type="component" value="Unassembled WGS sequence"/>
</dbReference>
<comment type="catalytic activity">
    <reaction evidence="4">
        <text>6-phospho-D-gluconate + NADP(+) = D-ribulose 5-phosphate + CO2 + NADPH</text>
        <dbReference type="Rhea" id="RHEA:10116"/>
        <dbReference type="ChEBI" id="CHEBI:16526"/>
        <dbReference type="ChEBI" id="CHEBI:57783"/>
        <dbReference type="ChEBI" id="CHEBI:58121"/>
        <dbReference type="ChEBI" id="CHEBI:58349"/>
        <dbReference type="ChEBI" id="CHEBI:58759"/>
        <dbReference type="EC" id="1.1.1.44"/>
    </reaction>
</comment>
<sequence>MKVSIVGAGNGGIVAAADLTARGHEVTLYHSLQALKDPHEDIMQGKVNFKGEALYFHNFTQDPLEAVKDAEVIMTCLPTHILAQMFEELIPYLEDDQMVFINGASAMNSMVLSNLLKEKRPEVSVMIGESMSLTYAARYDYEENDADIILRSRHNLFSAYPSSETKTMMEKLGVLYDTLVPAENIIEAALNNGNPESHPAPSILNTGVIDNHGEEFYLYRDGVTHHTVKVIEAIDEERQKICEALEFEALDKSARSERSTYFEPGKPLKEQYNESPVLKDLVGPVTLNNRYVVEDVGYGLVLWKSIAEAVDVETPSIDSIIHLTSLMLEVDFTREGLTLEKIGLDGTKDLNAQV</sequence>
<name>A0A0C2DJS4_9STAP</name>
<dbReference type="Gene3D" id="3.40.50.720">
    <property type="entry name" value="NAD(P)-binding Rossmann-like Domain"/>
    <property type="match status" value="1"/>
</dbReference>
<reference evidence="8" key="2">
    <citation type="submission" date="2020-04" db="EMBL/GenBank/DDBJ databases">
        <authorList>
            <person name="Tanveer F."/>
            <person name="Xie Y."/>
            <person name="Shinwari Z.K."/>
        </authorList>
    </citation>
    <scope>NUCLEOTIDE SEQUENCE</scope>
    <source>
        <strain evidence="8">MOSEL-ME25</strain>
    </source>
</reference>
<dbReference type="EMBL" id="JXII01000008">
    <property type="protein sequence ID" value="KIH70233.1"/>
    <property type="molecule type" value="Genomic_DNA"/>
</dbReference>
<dbReference type="InterPro" id="IPR013328">
    <property type="entry name" value="6PGD_dom2"/>
</dbReference>
<feature type="domain" description="Opine dehydrogenase" evidence="6">
    <location>
        <begin position="182"/>
        <end position="327"/>
    </location>
</feature>
<evidence type="ECO:0000313" key="9">
    <source>
        <dbReference type="Proteomes" id="UP000031546"/>
    </source>
</evidence>
<feature type="domain" description="Glycerol-3-phosphate dehydrogenase NAD-dependent N-terminal" evidence="5">
    <location>
        <begin position="2"/>
        <end position="129"/>
    </location>
</feature>
<evidence type="ECO:0000256" key="3">
    <source>
        <dbReference type="ARBA" id="ARBA00023002"/>
    </source>
</evidence>
<dbReference type="InterPro" id="IPR008927">
    <property type="entry name" value="6-PGluconate_DH-like_C_sf"/>
</dbReference>
<gene>
    <name evidence="8" type="ORF">F7P68_0011185</name>
    <name evidence="7" type="ORF">SN16_09780</name>
</gene>
<dbReference type="GO" id="GO:0046168">
    <property type="term" value="P:glycerol-3-phosphate catabolic process"/>
    <property type="evidence" value="ECO:0007669"/>
    <property type="project" value="InterPro"/>
</dbReference>
<dbReference type="InterPro" id="IPR003421">
    <property type="entry name" value="Opine_DH"/>
</dbReference>
<dbReference type="Pfam" id="PF01210">
    <property type="entry name" value="NAD_Gly3P_dh_N"/>
    <property type="match status" value="1"/>
</dbReference>
<comment type="caution">
    <text evidence="7">The sequence shown here is derived from an EMBL/GenBank/DDBJ whole genome shotgun (WGS) entry which is preliminary data.</text>
</comment>
<reference evidence="8" key="3">
    <citation type="submission" date="2022-12" db="EMBL/GenBank/DDBJ databases">
        <title>Genome analysis and biological profiling of marine Salinicoccus roseus MOSEL-ME25.</title>
        <authorList>
            <person name="Mirza F.T."/>
            <person name="Xie Y."/>
            <person name="Shinwari Z.K."/>
        </authorList>
    </citation>
    <scope>NUCLEOTIDE SEQUENCE</scope>
    <source>
        <strain evidence="8">MOSEL-ME25</strain>
    </source>
</reference>
<dbReference type="SUPFAM" id="SSF51735">
    <property type="entry name" value="NAD(P)-binding Rossmann-fold domains"/>
    <property type="match status" value="1"/>
</dbReference>
<dbReference type="PANTHER" id="PTHR38015:SF1">
    <property type="entry name" value="OPINE DEHYDROGENASE DOMAIN-CONTAINING PROTEIN"/>
    <property type="match status" value="1"/>
</dbReference>
<dbReference type="OrthoDB" id="1073746at2"/>
<dbReference type="GO" id="GO:0051287">
    <property type="term" value="F:NAD binding"/>
    <property type="evidence" value="ECO:0007669"/>
    <property type="project" value="InterPro"/>
</dbReference>
<dbReference type="Gene3D" id="1.10.1040.10">
    <property type="entry name" value="N-(1-d-carboxylethyl)-l-norvaline Dehydrogenase, domain 2"/>
    <property type="match status" value="1"/>
</dbReference>